<keyword evidence="2" id="KW-1185">Reference proteome</keyword>
<proteinExistence type="predicted"/>
<accession>H0FA13</accession>
<dbReference type="EMBL" id="AGUF01000057">
    <property type="protein sequence ID" value="EHK64820.1"/>
    <property type="molecule type" value="Genomic_DNA"/>
</dbReference>
<protein>
    <submittedName>
        <fullName evidence="1">Uncharacterized protein</fullName>
    </submittedName>
</protein>
<sequence>MCSTAEAVIELLGGADSERRTFFVMKRAQAKQVGPTLSQLHIPPDYIDDVDSGE</sequence>
<dbReference type="AlphaFoldDB" id="H0FA13"/>
<evidence type="ECO:0000313" key="1">
    <source>
        <dbReference type="EMBL" id="EHK64820.1"/>
    </source>
</evidence>
<name>H0FA13_9BURK</name>
<comment type="caution">
    <text evidence="1">The sequence shown here is derived from an EMBL/GenBank/DDBJ whole genome shotgun (WGS) entry which is preliminary data.</text>
</comment>
<organism evidence="1 2">
    <name type="scientific">Achromobacter arsenitoxydans SY8</name>
    <dbReference type="NCBI Taxonomy" id="477184"/>
    <lineage>
        <taxon>Bacteria</taxon>
        <taxon>Pseudomonadati</taxon>
        <taxon>Pseudomonadota</taxon>
        <taxon>Betaproteobacteria</taxon>
        <taxon>Burkholderiales</taxon>
        <taxon>Alcaligenaceae</taxon>
        <taxon>Achromobacter</taxon>
    </lineage>
</organism>
<evidence type="ECO:0000313" key="2">
    <source>
        <dbReference type="Proteomes" id="UP000003113"/>
    </source>
</evidence>
<gene>
    <name evidence="1" type="ORF">KYC_18455</name>
</gene>
<dbReference type="Proteomes" id="UP000003113">
    <property type="component" value="Unassembled WGS sequence"/>
</dbReference>
<reference evidence="1 2" key="1">
    <citation type="journal article" date="2012" name="J. Bacteriol.">
        <title>Genome sequence of the highly efficient arsenite-oxidizing bacterium Achromobacter arsenitoxydans SY8.</title>
        <authorList>
            <person name="Li X."/>
            <person name="Hu Y."/>
            <person name="Gong J."/>
            <person name="Lin Y."/>
            <person name="Johnstone L."/>
            <person name="Rensing C."/>
            <person name="Wang G."/>
        </authorList>
    </citation>
    <scope>NUCLEOTIDE SEQUENCE [LARGE SCALE GENOMIC DNA]</scope>
    <source>
        <strain evidence="1 2">SY8</strain>
    </source>
</reference>